<proteinExistence type="predicted"/>
<sequence>MDLFQPLVPPDKQHYIFQLLMHPAHAPERAVIQGWAEGFIDRDGKFVKEFQSSFESSFWELYLHAVLKSMGMSLDYSFHAPDFVVTSPTQFVMEATIASPPQGGAHAYGLGKPEIPDDFGEFNRQAILRLCNSFTSKVRKYRQYYAKLTHVRDQPYVIAMAPFDRPLAHLAANRPIMATLYGIYFDEEATIAAQAENVITHDIEAVTKHDKANVPVGMFSDDTYKDVSAVVYGPLTIWGKVRALADAPERRIQFTTVHSSSGPGLRPEVRTATKAYYVEHLLDGLYVFHNPYAERPLSANLFDHERLGRIIVRPDGDLEERCPDDFLLMRMLTSQEPALKP</sequence>
<dbReference type="AlphaFoldDB" id="A0AA42LUX1"/>
<organism evidence="1 2">
    <name type="scientific">Achromobacter spanius</name>
    <dbReference type="NCBI Taxonomy" id="217203"/>
    <lineage>
        <taxon>Bacteria</taxon>
        <taxon>Pseudomonadati</taxon>
        <taxon>Pseudomonadota</taxon>
        <taxon>Betaproteobacteria</taxon>
        <taxon>Burkholderiales</taxon>
        <taxon>Alcaligenaceae</taxon>
        <taxon>Achromobacter</taxon>
    </lineage>
</organism>
<reference evidence="1" key="1">
    <citation type="submission" date="2022-09" db="EMBL/GenBank/DDBJ databases">
        <title>Intensive care unit water sources are persistently colonized with multi-drug resistant bacteria and are the site of extensive horizontal gene transfer of antibiotic resistance genes.</title>
        <authorList>
            <person name="Diorio-Toth L."/>
        </authorList>
    </citation>
    <scope>NUCLEOTIDE SEQUENCE</scope>
    <source>
        <strain evidence="1">GD03843</strain>
    </source>
</reference>
<dbReference type="EMBL" id="JAOCDZ010000031">
    <property type="protein sequence ID" value="MDH0739909.1"/>
    <property type="molecule type" value="Genomic_DNA"/>
</dbReference>
<comment type="caution">
    <text evidence="1">The sequence shown here is derived from an EMBL/GenBank/DDBJ whole genome shotgun (WGS) entry which is preliminary data.</text>
</comment>
<evidence type="ECO:0000313" key="2">
    <source>
        <dbReference type="Proteomes" id="UP001161094"/>
    </source>
</evidence>
<dbReference type="RefSeq" id="WP_279997419.1">
    <property type="nucleotide sequence ID" value="NZ_JAOCDZ010000031.1"/>
</dbReference>
<protein>
    <submittedName>
        <fullName evidence="1">Glycosaminoglycan attachment site</fullName>
    </submittedName>
</protein>
<accession>A0AA42LUX1</accession>
<dbReference type="Proteomes" id="UP001161094">
    <property type="component" value="Unassembled WGS sequence"/>
</dbReference>
<gene>
    <name evidence="1" type="ORF">N5D93_29200</name>
</gene>
<evidence type="ECO:0000313" key="1">
    <source>
        <dbReference type="EMBL" id="MDH0739909.1"/>
    </source>
</evidence>
<name>A0AA42LUX1_9BURK</name>